<dbReference type="PANTHER" id="PTHR30522:SF0">
    <property type="entry name" value="NUCLEOSIDE TRIPHOSPHATE PYROPHOSPHOHYDROLASE"/>
    <property type="match status" value="1"/>
</dbReference>
<dbReference type="Gene3D" id="1.10.287.1080">
    <property type="entry name" value="MazG-like"/>
    <property type="match status" value="1"/>
</dbReference>
<name>A0A7C3YS83_UNCW3</name>
<accession>A0A7C3YS83</accession>
<dbReference type="GO" id="GO:0046061">
    <property type="term" value="P:dATP catabolic process"/>
    <property type="evidence" value="ECO:0007669"/>
    <property type="project" value="TreeGrafter"/>
</dbReference>
<feature type="coiled-coil region" evidence="1">
    <location>
        <begin position="29"/>
        <end position="56"/>
    </location>
</feature>
<dbReference type="InterPro" id="IPR048011">
    <property type="entry name" value="NTP-PPase_MazG-like_C"/>
</dbReference>
<organism evidence="2">
    <name type="scientific">candidate division WOR-3 bacterium</name>
    <dbReference type="NCBI Taxonomy" id="2052148"/>
    <lineage>
        <taxon>Bacteria</taxon>
        <taxon>Bacteria division WOR-3</taxon>
    </lineage>
</organism>
<dbReference type="EMBL" id="DTMQ01000011">
    <property type="protein sequence ID" value="HGE98796.1"/>
    <property type="molecule type" value="Genomic_DNA"/>
</dbReference>
<dbReference type="InterPro" id="IPR021130">
    <property type="entry name" value="PRib-ATP_PPHydrolase-like"/>
</dbReference>
<reference evidence="2" key="1">
    <citation type="journal article" date="2020" name="mSystems">
        <title>Genome- and Community-Level Interaction Insights into Carbon Utilization and Element Cycling Functions of Hydrothermarchaeota in Hydrothermal Sediment.</title>
        <authorList>
            <person name="Zhou Z."/>
            <person name="Liu Y."/>
            <person name="Xu W."/>
            <person name="Pan J."/>
            <person name="Luo Z.H."/>
            <person name="Li M."/>
        </authorList>
    </citation>
    <scope>NUCLEOTIDE SEQUENCE [LARGE SCALE GENOMIC DNA]</scope>
    <source>
        <strain evidence="2">SpSt-906</strain>
    </source>
</reference>
<dbReference type="PANTHER" id="PTHR30522">
    <property type="entry name" value="NUCLEOSIDE TRIPHOSPHATE PYROPHOSPHOHYDROLASE"/>
    <property type="match status" value="1"/>
</dbReference>
<comment type="caution">
    <text evidence="2">The sequence shown here is derived from an EMBL/GenBank/DDBJ whole genome shotgun (WGS) entry which is preliminary data.</text>
</comment>
<dbReference type="GO" id="GO:0046047">
    <property type="term" value="P:TTP catabolic process"/>
    <property type="evidence" value="ECO:0007669"/>
    <property type="project" value="TreeGrafter"/>
</dbReference>
<sequence>MKSKRSKKGNPILSALRIQRMAQKVGFDWKEEEEIFDKIQEEIEELKSALKKRKRDEVTEEFGDLFFSLLNLARRIGVNPEYALKLANEKFLKRFRRMRKVVGKKAGLREMDKVWEKIKKRRFP</sequence>
<proteinExistence type="predicted"/>
<evidence type="ECO:0000313" key="2">
    <source>
        <dbReference type="EMBL" id="HGE98796.1"/>
    </source>
</evidence>
<keyword evidence="1" id="KW-0175">Coiled coil</keyword>
<dbReference type="GO" id="GO:0006203">
    <property type="term" value="P:dGTP catabolic process"/>
    <property type="evidence" value="ECO:0007669"/>
    <property type="project" value="TreeGrafter"/>
</dbReference>
<dbReference type="Pfam" id="PF01503">
    <property type="entry name" value="PRA-PH"/>
    <property type="match status" value="1"/>
</dbReference>
<protein>
    <submittedName>
        <fullName evidence="2">Uncharacterized protein</fullName>
    </submittedName>
</protein>
<dbReference type="InterPro" id="IPR011551">
    <property type="entry name" value="NTP_PyrPHydrolase_MazG"/>
</dbReference>
<gene>
    <name evidence="2" type="ORF">ENX07_01820</name>
</gene>
<dbReference type="SUPFAM" id="SSF101386">
    <property type="entry name" value="all-alpha NTP pyrophosphatases"/>
    <property type="match status" value="1"/>
</dbReference>
<dbReference type="GO" id="GO:0046081">
    <property type="term" value="P:dUTP catabolic process"/>
    <property type="evidence" value="ECO:0007669"/>
    <property type="project" value="TreeGrafter"/>
</dbReference>
<evidence type="ECO:0000256" key="1">
    <source>
        <dbReference type="SAM" id="Coils"/>
    </source>
</evidence>
<dbReference type="GO" id="GO:0046076">
    <property type="term" value="P:dTTP catabolic process"/>
    <property type="evidence" value="ECO:0007669"/>
    <property type="project" value="TreeGrafter"/>
</dbReference>
<dbReference type="AlphaFoldDB" id="A0A7C3YS83"/>
<dbReference type="GO" id="GO:0046052">
    <property type="term" value="P:UTP catabolic process"/>
    <property type="evidence" value="ECO:0007669"/>
    <property type="project" value="TreeGrafter"/>
</dbReference>
<dbReference type="GO" id="GO:0047429">
    <property type="term" value="F:nucleoside triphosphate diphosphatase activity"/>
    <property type="evidence" value="ECO:0007669"/>
    <property type="project" value="InterPro"/>
</dbReference>
<dbReference type="CDD" id="cd11529">
    <property type="entry name" value="NTP-PPase_MazG_Cterm"/>
    <property type="match status" value="1"/>
</dbReference>